<dbReference type="PANTHER" id="PTHR10997">
    <property type="entry name" value="IMPORTIN-7, 8, 11"/>
    <property type="match status" value="1"/>
</dbReference>
<dbReference type="InterPro" id="IPR013713">
    <property type="entry name" value="XPO2_central"/>
</dbReference>
<dbReference type="InterPro" id="IPR011989">
    <property type="entry name" value="ARM-like"/>
</dbReference>
<dbReference type="Pfam" id="PF08506">
    <property type="entry name" value="Cse1"/>
    <property type="match status" value="1"/>
</dbReference>
<evidence type="ECO:0000313" key="4">
    <source>
        <dbReference type="RefSeq" id="XP_006818921.1"/>
    </source>
</evidence>
<evidence type="ECO:0000259" key="1">
    <source>
        <dbReference type="Pfam" id="PF03378"/>
    </source>
</evidence>
<dbReference type="SUPFAM" id="SSF48371">
    <property type="entry name" value="ARM repeat"/>
    <property type="match status" value="1"/>
</dbReference>
<protein>
    <submittedName>
        <fullName evidence="4">Exportin-2-like</fullName>
    </submittedName>
</protein>
<evidence type="ECO:0000313" key="3">
    <source>
        <dbReference type="Proteomes" id="UP000694865"/>
    </source>
</evidence>
<dbReference type="Gene3D" id="1.25.10.10">
    <property type="entry name" value="Leucine-rich Repeat Variant"/>
    <property type="match status" value="1"/>
</dbReference>
<sequence length="486" mass="54955">MSVFPVNQLPVLKADALKYMITFRNQLSADLLTLSIPHLIQLLTAQSVVVHTYSAYTIERIFTTKSPTGGPVINVENLKPYVESLITNLFNALNMPGSHENEYIMKAIMRSFSMLQEAIVPYIPPLLGKLTEKLMIVSKNPSKPHFNHYLFECISLSVKICCKANHAAVSEFEKALFPPFQEILQADVQEFMPYVFQIMSMMLEMHSDVPEAYMALFPHLLVPVLWERFGNIPALVRLLQAFIEKGADTIAAADKVPGLLGVFQKLIASKSNDHEGFYLISSLIEHMKIDILQQYMKQIFLVLFQRLQSSKTTKFVKHLLVFFSLYAYKYGGVALVEMIESIQTKMFGMVLERLYLADVRKVSGGTERKICAVGMTKLLTECPVIINGEYAKLWPKLLEELVDLFELPEDETVPDDEHFIEIEDTPGYQAAFSQLVFAGKREHDPFNGTIPNAKINLAQSLQKLSASQPGKPRIYVAFYSLHTTLA</sequence>
<feature type="domain" description="Exportin-2 C-terminal" evidence="1">
    <location>
        <begin position="59"/>
        <end position="473"/>
    </location>
</feature>
<evidence type="ECO:0000259" key="2">
    <source>
        <dbReference type="Pfam" id="PF08506"/>
    </source>
</evidence>
<gene>
    <name evidence="4" type="primary">LOC102801446</name>
</gene>
<reference evidence="4" key="1">
    <citation type="submission" date="2025-08" db="UniProtKB">
        <authorList>
            <consortium name="RefSeq"/>
        </authorList>
    </citation>
    <scope>IDENTIFICATION</scope>
    <source>
        <tissue evidence="4">Testes</tissue>
    </source>
</reference>
<dbReference type="GeneID" id="102801446"/>
<dbReference type="Proteomes" id="UP000694865">
    <property type="component" value="Unplaced"/>
</dbReference>
<feature type="domain" description="Exportin-2 central" evidence="2">
    <location>
        <begin position="6"/>
        <end position="58"/>
    </location>
</feature>
<dbReference type="InterPro" id="IPR016024">
    <property type="entry name" value="ARM-type_fold"/>
</dbReference>
<proteinExistence type="predicted"/>
<keyword evidence="3" id="KW-1185">Reference proteome</keyword>
<dbReference type="RefSeq" id="XP_006818921.1">
    <property type="nucleotide sequence ID" value="XM_006818858.1"/>
</dbReference>
<name>A0ABM0MFY0_SACKO</name>
<accession>A0ABM0MFY0</accession>
<dbReference type="Pfam" id="PF03378">
    <property type="entry name" value="CAS_CSE1"/>
    <property type="match status" value="1"/>
</dbReference>
<dbReference type="InterPro" id="IPR005043">
    <property type="entry name" value="XPO2_C"/>
</dbReference>
<dbReference type="PANTHER" id="PTHR10997:SF8">
    <property type="entry name" value="EXPORTIN-2"/>
    <property type="match status" value="1"/>
</dbReference>
<organism evidence="3 4">
    <name type="scientific">Saccoglossus kowalevskii</name>
    <name type="common">Acorn worm</name>
    <dbReference type="NCBI Taxonomy" id="10224"/>
    <lineage>
        <taxon>Eukaryota</taxon>
        <taxon>Metazoa</taxon>
        <taxon>Hemichordata</taxon>
        <taxon>Enteropneusta</taxon>
        <taxon>Harrimaniidae</taxon>
        <taxon>Saccoglossus</taxon>
    </lineage>
</organism>